<dbReference type="Proteomes" id="UP000029989">
    <property type="component" value="Unassembled WGS sequence"/>
</dbReference>
<comment type="caution">
    <text evidence="1">The sequence shown here is derived from an EMBL/GenBank/DDBJ whole genome shotgun (WGS) entry which is preliminary data.</text>
</comment>
<dbReference type="STRING" id="913325.N799_12245"/>
<accession>A0A0A0F1D5</accession>
<keyword evidence="2" id="KW-1185">Reference proteome</keyword>
<sequence>MKSATLPSLRVAPELRQAAESVLREGESLSSFMEQTLRDEVNRRRMQAEFIARGLAARDEARRTGTYYSADEVHAGLRDMLTAAEAKAGRGA</sequence>
<dbReference type="RefSeq" id="WP_036208720.1">
    <property type="nucleotide sequence ID" value="NZ_AVPT01000006.1"/>
</dbReference>
<dbReference type="EMBL" id="AVPT01000006">
    <property type="protein sequence ID" value="KGM56971.1"/>
    <property type="molecule type" value="Genomic_DNA"/>
</dbReference>
<organism evidence="1 2">
    <name type="scientific">Lysobacter arseniciresistens ZS79</name>
    <dbReference type="NCBI Taxonomy" id="913325"/>
    <lineage>
        <taxon>Bacteria</taxon>
        <taxon>Pseudomonadati</taxon>
        <taxon>Pseudomonadota</taxon>
        <taxon>Gammaproteobacteria</taxon>
        <taxon>Lysobacterales</taxon>
        <taxon>Lysobacteraceae</taxon>
        <taxon>Novilysobacter</taxon>
    </lineage>
</organism>
<proteinExistence type="predicted"/>
<dbReference type="eggNOG" id="COG3905">
    <property type="taxonomic scope" value="Bacteria"/>
</dbReference>
<protein>
    <submittedName>
        <fullName evidence="1">Prevent-host-death protein</fullName>
    </submittedName>
</protein>
<name>A0A0A0F1D5_9GAMM</name>
<evidence type="ECO:0000313" key="1">
    <source>
        <dbReference type="EMBL" id="KGM56971.1"/>
    </source>
</evidence>
<reference evidence="1 2" key="1">
    <citation type="journal article" date="2015" name="Stand. Genomic Sci.">
        <title>Genomic information of the arsenic-resistant bacterium Lysobacter arseniciresistens type strain ZS79(T) and comparison of Lysobacter draft genomes.</title>
        <authorList>
            <person name="Liu L."/>
            <person name="Zhang S."/>
            <person name="Luo M."/>
            <person name="Wang G."/>
        </authorList>
    </citation>
    <scope>NUCLEOTIDE SEQUENCE [LARGE SCALE GENOMIC DNA]</scope>
    <source>
        <strain evidence="1 2">ZS79</strain>
    </source>
</reference>
<evidence type="ECO:0000313" key="2">
    <source>
        <dbReference type="Proteomes" id="UP000029989"/>
    </source>
</evidence>
<dbReference type="AlphaFoldDB" id="A0A0A0F1D5"/>
<dbReference type="OrthoDB" id="8400336at2"/>
<dbReference type="NCBIfam" id="NF041551">
    <property type="entry name" value="YlcI_YnfO_N"/>
    <property type="match status" value="1"/>
</dbReference>
<gene>
    <name evidence="1" type="ORF">N799_12245</name>
</gene>